<name>A0A372JIU1_9ACTN</name>
<keyword evidence="1" id="KW-0521">NADP</keyword>
<dbReference type="SUPFAM" id="SSF51735">
    <property type="entry name" value="NAD(P)-binding Rossmann-fold domains"/>
    <property type="match status" value="1"/>
</dbReference>
<dbReference type="Gene3D" id="3.40.50.720">
    <property type="entry name" value="NAD(P)-binding Rossmann-like Domain"/>
    <property type="match status" value="1"/>
</dbReference>
<dbReference type="OrthoDB" id="319724at2"/>
<dbReference type="GO" id="GO:0016491">
    <property type="term" value="F:oxidoreductase activity"/>
    <property type="evidence" value="ECO:0007669"/>
    <property type="project" value="UniProtKB-KW"/>
</dbReference>
<organism evidence="4 5">
    <name type="scientific">Actinomadura logoneensis</name>
    <dbReference type="NCBI Taxonomy" id="2293572"/>
    <lineage>
        <taxon>Bacteria</taxon>
        <taxon>Bacillati</taxon>
        <taxon>Actinomycetota</taxon>
        <taxon>Actinomycetes</taxon>
        <taxon>Streptosporangiales</taxon>
        <taxon>Thermomonosporaceae</taxon>
        <taxon>Actinomadura</taxon>
    </lineage>
</organism>
<evidence type="ECO:0000259" key="3">
    <source>
        <dbReference type="Pfam" id="PF05368"/>
    </source>
</evidence>
<feature type="domain" description="NmrA-like" evidence="3">
    <location>
        <begin position="6"/>
        <end position="237"/>
    </location>
</feature>
<dbReference type="InterPro" id="IPR051609">
    <property type="entry name" value="NmrA/Isoflavone_reductase-like"/>
</dbReference>
<proteinExistence type="predicted"/>
<sequence>MSSVPKVFVAGATGLLGGRIVRALLDRGAPVRALVRPGTDEEKRNALTALRADGLEVVEGDISDPAERLAEAVGDAAAVVSAVQGGPEVIVDGQVNLVRAAEKAGARRFVPSDFAVDVTKIDDGDNFMMDWRRRAAAAYADSPLEVVSVLNGAFYEVMTGFMGLVDWEQGTLSHWGDPDQPIDITSVADTAAYTAAAVLDPDATGTLRFAGEVTSMRRFHEDVQRGSGRTLRLRHLGSADDLRAEIARQASLTSNPFDYVALQYQWCMVSGKAKFDTLDNARYPEVTPQSLADFVRATTSAS</sequence>
<evidence type="ECO:0000256" key="2">
    <source>
        <dbReference type="ARBA" id="ARBA00023002"/>
    </source>
</evidence>
<dbReference type="Gene3D" id="3.90.25.10">
    <property type="entry name" value="UDP-galactose 4-epimerase, domain 1"/>
    <property type="match status" value="1"/>
</dbReference>
<dbReference type="PANTHER" id="PTHR47706">
    <property type="entry name" value="NMRA-LIKE FAMILY PROTEIN"/>
    <property type="match status" value="1"/>
</dbReference>
<keyword evidence="5" id="KW-1185">Reference proteome</keyword>
<dbReference type="InterPro" id="IPR008030">
    <property type="entry name" value="NmrA-like"/>
</dbReference>
<dbReference type="EMBL" id="QURH01000316">
    <property type="protein sequence ID" value="RFU39933.1"/>
    <property type="molecule type" value="Genomic_DNA"/>
</dbReference>
<dbReference type="InterPro" id="IPR036291">
    <property type="entry name" value="NAD(P)-bd_dom_sf"/>
</dbReference>
<dbReference type="PANTHER" id="PTHR47706:SF9">
    <property type="entry name" value="NMRA-LIKE DOMAIN-CONTAINING PROTEIN-RELATED"/>
    <property type="match status" value="1"/>
</dbReference>
<keyword evidence="2" id="KW-0560">Oxidoreductase</keyword>
<evidence type="ECO:0000313" key="4">
    <source>
        <dbReference type="EMBL" id="RFU39933.1"/>
    </source>
</evidence>
<dbReference type="RefSeq" id="WP_117358943.1">
    <property type="nucleotide sequence ID" value="NZ_QURH01000316.1"/>
</dbReference>
<evidence type="ECO:0000256" key="1">
    <source>
        <dbReference type="ARBA" id="ARBA00022857"/>
    </source>
</evidence>
<gene>
    <name evidence="4" type="ORF">DZF91_19780</name>
</gene>
<protein>
    <submittedName>
        <fullName evidence="4">NAD-dependent epimerase/dehydratase family protein</fullName>
    </submittedName>
</protein>
<accession>A0A372JIU1</accession>
<comment type="caution">
    <text evidence="4">The sequence shown here is derived from an EMBL/GenBank/DDBJ whole genome shotgun (WGS) entry which is preliminary data.</text>
</comment>
<dbReference type="Proteomes" id="UP000261811">
    <property type="component" value="Unassembled WGS sequence"/>
</dbReference>
<reference evidence="4 5" key="1">
    <citation type="submission" date="2018-08" db="EMBL/GenBank/DDBJ databases">
        <title>Actinomadura jelena sp. nov., a novel Actinomycete isolated from soil in Chad.</title>
        <authorList>
            <person name="Shi L."/>
        </authorList>
    </citation>
    <scope>NUCLEOTIDE SEQUENCE [LARGE SCALE GENOMIC DNA]</scope>
    <source>
        <strain evidence="4 5">NEAU-G17</strain>
    </source>
</reference>
<evidence type="ECO:0000313" key="5">
    <source>
        <dbReference type="Proteomes" id="UP000261811"/>
    </source>
</evidence>
<dbReference type="Pfam" id="PF05368">
    <property type="entry name" value="NmrA"/>
    <property type="match status" value="1"/>
</dbReference>
<dbReference type="AlphaFoldDB" id="A0A372JIU1"/>